<protein>
    <submittedName>
        <fullName evidence="8">Kazal-like domain-containing protein</fullName>
    </submittedName>
</protein>
<keyword evidence="5" id="KW-0732">Signal</keyword>
<feature type="compositionally biased region" description="Low complexity" evidence="4">
    <location>
        <begin position="479"/>
        <end position="492"/>
    </location>
</feature>
<dbReference type="SUPFAM" id="SSF100895">
    <property type="entry name" value="Kazal-type serine protease inhibitors"/>
    <property type="match status" value="12"/>
</dbReference>
<feature type="domain" description="Kazal-like" evidence="6">
    <location>
        <begin position="1222"/>
        <end position="1272"/>
    </location>
</feature>
<feature type="domain" description="Kazal-like" evidence="6">
    <location>
        <begin position="132"/>
        <end position="186"/>
    </location>
</feature>
<evidence type="ECO:0000313" key="7">
    <source>
        <dbReference type="Proteomes" id="UP000887566"/>
    </source>
</evidence>
<organism evidence="7 8">
    <name type="scientific">Plectus sambesii</name>
    <dbReference type="NCBI Taxonomy" id="2011161"/>
    <lineage>
        <taxon>Eukaryota</taxon>
        <taxon>Metazoa</taxon>
        <taxon>Ecdysozoa</taxon>
        <taxon>Nematoda</taxon>
        <taxon>Chromadorea</taxon>
        <taxon>Plectida</taxon>
        <taxon>Plectina</taxon>
        <taxon>Plectoidea</taxon>
        <taxon>Plectidae</taxon>
        <taxon>Plectus</taxon>
    </lineage>
</organism>
<feature type="compositionally biased region" description="Low complexity" evidence="4">
    <location>
        <begin position="411"/>
        <end position="435"/>
    </location>
</feature>
<feature type="domain" description="Kazal-like" evidence="6">
    <location>
        <begin position="929"/>
        <end position="971"/>
    </location>
</feature>
<name>A0A914WHI2_9BILA</name>
<feature type="domain" description="Kazal-like" evidence="6">
    <location>
        <begin position="79"/>
        <end position="130"/>
    </location>
</feature>
<feature type="compositionally biased region" description="Low complexity" evidence="4">
    <location>
        <begin position="340"/>
        <end position="357"/>
    </location>
</feature>
<dbReference type="InterPro" id="IPR002350">
    <property type="entry name" value="Kazal_dom"/>
</dbReference>
<dbReference type="Gene3D" id="3.30.60.30">
    <property type="match status" value="12"/>
</dbReference>
<keyword evidence="3" id="KW-1015">Disulfide bond</keyword>
<feature type="domain" description="Kazal-like" evidence="6">
    <location>
        <begin position="977"/>
        <end position="1034"/>
    </location>
</feature>
<evidence type="ECO:0000256" key="5">
    <source>
        <dbReference type="SAM" id="SignalP"/>
    </source>
</evidence>
<keyword evidence="1" id="KW-0646">Protease inhibitor</keyword>
<dbReference type="Pfam" id="PF07648">
    <property type="entry name" value="Kazal_2"/>
    <property type="match status" value="9"/>
</dbReference>
<dbReference type="CDD" id="cd00104">
    <property type="entry name" value="KAZAL_FS"/>
    <property type="match status" value="10"/>
</dbReference>
<evidence type="ECO:0000259" key="6">
    <source>
        <dbReference type="PROSITE" id="PS51465"/>
    </source>
</evidence>
<accession>A0A914WHI2</accession>
<feature type="domain" description="Kazal-like" evidence="6">
    <location>
        <begin position="601"/>
        <end position="660"/>
    </location>
</feature>
<evidence type="ECO:0000256" key="4">
    <source>
        <dbReference type="SAM" id="MobiDB-lite"/>
    </source>
</evidence>
<dbReference type="PROSITE" id="PS51465">
    <property type="entry name" value="KAZAL_2"/>
    <property type="match status" value="11"/>
</dbReference>
<dbReference type="Pfam" id="PF00050">
    <property type="entry name" value="Kazal_1"/>
    <property type="match status" value="4"/>
</dbReference>
<feature type="region of interest" description="Disordered" evidence="4">
    <location>
        <begin position="534"/>
        <end position="560"/>
    </location>
</feature>
<evidence type="ECO:0000256" key="1">
    <source>
        <dbReference type="ARBA" id="ARBA00022690"/>
    </source>
</evidence>
<dbReference type="PANTHER" id="PTHR10913">
    <property type="entry name" value="FOLLISTATIN-RELATED"/>
    <property type="match status" value="1"/>
</dbReference>
<evidence type="ECO:0000256" key="3">
    <source>
        <dbReference type="ARBA" id="ARBA00023157"/>
    </source>
</evidence>
<dbReference type="InterPro" id="IPR050653">
    <property type="entry name" value="Prot_Inhib_GrowthFact_Antg"/>
</dbReference>
<feature type="domain" description="Kazal-like" evidence="6">
    <location>
        <begin position="1172"/>
        <end position="1221"/>
    </location>
</feature>
<dbReference type="PROSITE" id="PS00282">
    <property type="entry name" value="KAZAL_1"/>
    <property type="match status" value="1"/>
</dbReference>
<keyword evidence="2" id="KW-0722">Serine protease inhibitor</keyword>
<dbReference type="GO" id="GO:0005576">
    <property type="term" value="C:extracellular region"/>
    <property type="evidence" value="ECO:0007669"/>
    <property type="project" value="TreeGrafter"/>
</dbReference>
<dbReference type="PANTHER" id="PTHR10913:SF45">
    <property type="entry name" value="FOLLISTATIN, ISOFORM A-RELATED"/>
    <property type="match status" value="1"/>
</dbReference>
<feature type="compositionally biased region" description="Polar residues" evidence="4">
    <location>
        <begin position="441"/>
        <end position="454"/>
    </location>
</feature>
<feature type="domain" description="Kazal-like" evidence="6">
    <location>
        <begin position="1084"/>
        <end position="1142"/>
    </location>
</feature>
<feature type="chain" id="PRO_5036711653" evidence="5">
    <location>
        <begin position="25"/>
        <end position="1299"/>
    </location>
</feature>
<dbReference type="WBParaSite" id="PSAMB.scaffold4252size15199.g23813.t1">
    <property type="protein sequence ID" value="PSAMB.scaffold4252size15199.g23813.t1"/>
    <property type="gene ID" value="PSAMB.scaffold4252size15199.g23813"/>
</dbReference>
<feature type="domain" description="Kazal-like" evidence="6">
    <location>
        <begin position="31"/>
        <end position="78"/>
    </location>
</feature>
<reference evidence="8" key="1">
    <citation type="submission" date="2022-11" db="UniProtKB">
        <authorList>
            <consortium name="WormBaseParasite"/>
        </authorList>
    </citation>
    <scope>IDENTIFICATION</scope>
</reference>
<dbReference type="InterPro" id="IPR036058">
    <property type="entry name" value="Kazal_dom_sf"/>
</dbReference>
<keyword evidence="7" id="KW-1185">Reference proteome</keyword>
<feature type="compositionally biased region" description="Low complexity" evidence="4">
    <location>
        <begin position="390"/>
        <end position="401"/>
    </location>
</feature>
<evidence type="ECO:0000256" key="2">
    <source>
        <dbReference type="ARBA" id="ARBA00022900"/>
    </source>
</evidence>
<feature type="region of interest" description="Disordered" evidence="4">
    <location>
        <begin position="207"/>
        <end position="514"/>
    </location>
</feature>
<feature type="signal peptide" evidence="5">
    <location>
        <begin position="1"/>
        <end position="24"/>
    </location>
</feature>
<evidence type="ECO:0000313" key="8">
    <source>
        <dbReference type="WBParaSite" id="PSAMB.scaffold4252size15199.g23813.t1"/>
    </source>
</evidence>
<feature type="compositionally biased region" description="Polar residues" evidence="4">
    <location>
        <begin position="291"/>
        <end position="310"/>
    </location>
</feature>
<feature type="domain" description="Kazal-like" evidence="6">
    <location>
        <begin position="695"/>
        <end position="754"/>
    </location>
</feature>
<dbReference type="Proteomes" id="UP000887566">
    <property type="component" value="Unplaced"/>
</dbReference>
<feature type="domain" description="Kazal-like" evidence="6">
    <location>
        <begin position="761"/>
        <end position="822"/>
    </location>
</feature>
<proteinExistence type="predicted"/>
<sequence length="1299" mass="139141">MLPECDMRPRAILLFAALFASTLTEQQAVQAKRTSACSCPRLFKPVCGTDSQTYNSDCKLKCAQETNPGLRMAYEGICCPQPFCPGHWDPLCDDHGHTHENECMFRYALCVMRKTDNLVLEIASRGECKAGSCDTECPKLTDPVCDTSGRTHENMCWFDNTNCLRRQSGDRSDRPLLIAYKGECVKTSHRPTTTSHFITSIAPTSLPPSPAFAISRRPIGGGDGRADSGAPEPEPPVAVPEPEVNPSLPEQAIGLPEPEPTVNSSSEHLTAVGGVPEPEPPLDAAIPGLNIGTQESHLPVGSSNPLSASPSPVPEPDAEDKLIQPEPTAEPGLNNRSINAASEGSAPEPEPSVAPSSEPEPEFTTGGAPEPEPSVPASSESEPEFTTGGASEPEPSVASSPEPEPKFTTGGAPEPEPSVASSPEPEPEPTTGGAPEPERSVSASSELEPESTTGGAPEPEPSVSASPEPEPEPITGLTPEPELPVSSPESKPTPGSAPFAHAQPTFNAAHPKPTELLPTGAVLSKEILSGPHVALTNSTPVNSLDSSSLPEPEPSRVPEQNETAALWTTEAVDISPHATNDSHDPTLHPFDSDASTNSKEQAMLANCSISTCSSLDGPVCDSAGQTHINKCAFESLNCLDRRRGGVIEETRIVHEGPCELEQEQQAQDEEQVDAPVIQASIDEKLPLLAEGETGHSKPIICSAAACTKEWNPVCDSNGKTHRNRCLFEFSACKLAIKVDGQSDIALAYDGECVTQAPNHDELIFNGCPLCHPQEQVNAVPVCDNTNQTYPSLCIFNAHNCRQKRQNGSGAQRVLVHFGECRSTSPIFALEQEQCPQGCSNEYKPLCDNRATTHPNLCAFQSVNCQLRKRGQDAPYVVGLGECVQPSNAQLPHQSPLPLPRQQITPFPQRAFAPIRANKTEIPFPRRQLTATQFECPEPRCENERRPVCDSDGNVHRNPCLFAWARCLAAQQGKELTLAREGPCSGSCKTERACSNTSEPVCGSDLITYPNICFFRQAQCENKELELLFNGECGLCLKEACPQLGPDADDTLFVCDTNGDTKSRCEFKMVQCIYERKSGQNISELHSGRCCDDADLCPATPDPVCDSRGLTIRNRCVFEVERCKIEKMDGGSLALVKEQPCEMTQPSPAAPSDLSSAALGVGNVPESAALPVIATSLDCKAPCVDDYKPVCGNDGKTYANQCKLSAAMCLSGQLKMAYDGECCDIQCPTQWSPVCDANGVTHENICEFGKARCTAQRTKKQELKIASYGICQQSSCDQPCSTAYEPLCGSNGHFLSAIAN</sequence>
<dbReference type="SMART" id="SM00280">
    <property type="entry name" value="KAZAL"/>
    <property type="match status" value="13"/>
</dbReference>